<sequence length="122" mass="14274">MCQVLRFVKFYLDLINPSVRKTHNNGRKHKENVRMFYQQWMEEQAQKLVDATGIALFHFYLRLFHDTTKTYLAFADLLHLGPPMMPPRPGLQVPGMPPMPYILPQGTFTFPVYKHHGIAVFV</sequence>
<dbReference type="InterPro" id="IPR036236">
    <property type="entry name" value="Znf_C2H2_sf"/>
</dbReference>
<dbReference type="AlphaFoldDB" id="A0A183IH57"/>
<dbReference type="GO" id="GO:0000395">
    <property type="term" value="P:mRNA 5'-splice site recognition"/>
    <property type="evidence" value="ECO:0007669"/>
    <property type="project" value="InterPro"/>
</dbReference>
<keyword evidence="6" id="KW-1185">Reference proteome</keyword>
<dbReference type="Proteomes" id="UP000270296">
    <property type="component" value="Unassembled WGS sequence"/>
</dbReference>
<evidence type="ECO:0000256" key="1">
    <source>
        <dbReference type="ARBA" id="ARBA00022723"/>
    </source>
</evidence>
<dbReference type="Pfam" id="PF06220">
    <property type="entry name" value="zf-U1"/>
    <property type="match status" value="1"/>
</dbReference>
<proteinExistence type="predicted"/>
<keyword evidence="2" id="KW-0863">Zinc-finger</keyword>
<reference evidence="7" key="1">
    <citation type="submission" date="2016-06" db="UniProtKB">
        <authorList>
            <consortium name="WormBaseParasite"/>
        </authorList>
    </citation>
    <scope>IDENTIFICATION</scope>
</reference>
<dbReference type="EMBL" id="UZAM01007493">
    <property type="protein sequence ID" value="VDO99494.1"/>
    <property type="molecule type" value="Genomic_DNA"/>
</dbReference>
<feature type="domain" description="U1-C C2H2-type zinc finger" evidence="4">
    <location>
        <begin position="16"/>
        <end position="37"/>
    </location>
</feature>
<reference evidence="5 6" key="2">
    <citation type="submission" date="2018-11" db="EMBL/GenBank/DDBJ databases">
        <authorList>
            <consortium name="Pathogen Informatics"/>
        </authorList>
    </citation>
    <scope>NUCLEOTIDE SEQUENCE [LARGE SCALE GENOMIC DNA]</scope>
</reference>
<organism evidence="7">
    <name type="scientific">Soboliphyme baturini</name>
    <dbReference type="NCBI Taxonomy" id="241478"/>
    <lineage>
        <taxon>Eukaryota</taxon>
        <taxon>Metazoa</taxon>
        <taxon>Ecdysozoa</taxon>
        <taxon>Nematoda</taxon>
        <taxon>Enoplea</taxon>
        <taxon>Dorylaimia</taxon>
        <taxon>Dioctophymatida</taxon>
        <taxon>Dioctophymatoidea</taxon>
        <taxon>Soboliphymatidae</taxon>
        <taxon>Soboliphyme</taxon>
    </lineage>
</organism>
<evidence type="ECO:0000313" key="6">
    <source>
        <dbReference type="Proteomes" id="UP000270296"/>
    </source>
</evidence>
<dbReference type="InterPro" id="IPR017340">
    <property type="entry name" value="U1_snRNP-C"/>
</dbReference>
<evidence type="ECO:0000313" key="7">
    <source>
        <dbReference type="WBParaSite" id="SBAD_0000309101-mRNA-1"/>
    </source>
</evidence>
<dbReference type="WBParaSite" id="SBAD_0000309101-mRNA-1">
    <property type="protein sequence ID" value="SBAD_0000309101-mRNA-1"/>
    <property type="gene ID" value="SBAD_0000309101"/>
</dbReference>
<dbReference type="PANTHER" id="PTHR31148:SF1">
    <property type="entry name" value="U1 SMALL NUCLEAR RIBONUCLEOPROTEIN C"/>
    <property type="match status" value="1"/>
</dbReference>
<accession>A0A183IH57</accession>
<dbReference type="GO" id="GO:0030627">
    <property type="term" value="F:pre-mRNA 5'-splice site binding"/>
    <property type="evidence" value="ECO:0007669"/>
    <property type="project" value="InterPro"/>
</dbReference>
<dbReference type="SUPFAM" id="SSF57667">
    <property type="entry name" value="beta-beta-alpha zinc fingers"/>
    <property type="match status" value="1"/>
</dbReference>
<name>A0A183IH57_9BILA</name>
<protein>
    <submittedName>
        <fullName evidence="7">Zf-U1 domain-containing protein</fullName>
    </submittedName>
</protein>
<keyword evidence="1" id="KW-0479">Metal-binding</keyword>
<keyword evidence="3" id="KW-0862">Zinc</keyword>
<dbReference type="Gene3D" id="3.30.160.60">
    <property type="entry name" value="Classic Zinc Finger"/>
    <property type="match status" value="1"/>
</dbReference>
<evidence type="ECO:0000256" key="2">
    <source>
        <dbReference type="ARBA" id="ARBA00022771"/>
    </source>
</evidence>
<evidence type="ECO:0000256" key="3">
    <source>
        <dbReference type="ARBA" id="ARBA00022833"/>
    </source>
</evidence>
<dbReference type="GO" id="GO:0008270">
    <property type="term" value="F:zinc ion binding"/>
    <property type="evidence" value="ECO:0007669"/>
    <property type="project" value="UniProtKB-KW"/>
</dbReference>
<dbReference type="OrthoDB" id="76567at2759"/>
<evidence type="ECO:0000259" key="4">
    <source>
        <dbReference type="Pfam" id="PF06220"/>
    </source>
</evidence>
<evidence type="ECO:0000313" key="5">
    <source>
        <dbReference type="EMBL" id="VDO99494.1"/>
    </source>
</evidence>
<dbReference type="GO" id="GO:0005685">
    <property type="term" value="C:U1 snRNP"/>
    <property type="evidence" value="ECO:0007669"/>
    <property type="project" value="InterPro"/>
</dbReference>
<gene>
    <name evidence="5" type="ORF">SBAD_LOCUS2952</name>
</gene>
<dbReference type="InterPro" id="IPR013085">
    <property type="entry name" value="U1-CZ_Znf_C2H2"/>
</dbReference>
<dbReference type="PANTHER" id="PTHR31148">
    <property type="entry name" value="U1 SMALL NUCLEAR RIBONUCLEOPROTEIN C"/>
    <property type="match status" value="1"/>
</dbReference>